<feature type="region of interest" description="Disordered" evidence="7">
    <location>
        <begin position="202"/>
        <end position="222"/>
    </location>
</feature>
<dbReference type="InterPro" id="IPR023090">
    <property type="entry name" value="UPF0702_alpha/beta_dom_sf"/>
</dbReference>
<gene>
    <name evidence="10" type="ORF">SDC9_37298</name>
</gene>
<comment type="subcellular location">
    <subcellularLocation>
        <location evidence="1">Cell membrane</location>
        <topology evidence="1">Multi-pass membrane protein</topology>
    </subcellularLocation>
</comment>
<feature type="transmembrane region" description="Helical" evidence="8">
    <location>
        <begin position="6"/>
        <end position="26"/>
    </location>
</feature>
<evidence type="ECO:0000256" key="8">
    <source>
        <dbReference type="SAM" id="Phobius"/>
    </source>
</evidence>
<dbReference type="GO" id="GO:0005886">
    <property type="term" value="C:plasma membrane"/>
    <property type="evidence" value="ECO:0007669"/>
    <property type="project" value="UniProtKB-SubCell"/>
</dbReference>
<feature type="transmembrane region" description="Helical" evidence="8">
    <location>
        <begin position="61"/>
        <end position="83"/>
    </location>
</feature>
<feature type="domain" description="YetF C-terminal" evidence="9">
    <location>
        <begin position="84"/>
        <end position="160"/>
    </location>
</feature>
<keyword evidence="6 8" id="KW-0472">Membrane</keyword>
<evidence type="ECO:0000256" key="2">
    <source>
        <dbReference type="ARBA" id="ARBA00006448"/>
    </source>
</evidence>
<dbReference type="PANTHER" id="PTHR34582:SF6">
    <property type="entry name" value="UPF0702 TRANSMEMBRANE PROTEIN YCAP"/>
    <property type="match status" value="1"/>
</dbReference>
<dbReference type="EMBL" id="VSSQ01000324">
    <property type="protein sequence ID" value="MPL91232.1"/>
    <property type="molecule type" value="Genomic_DNA"/>
</dbReference>
<comment type="caution">
    <text evidence="10">The sequence shown here is derived from an EMBL/GenBank/DDBJ whole genome shotgun (WGS) entry which is preliminary data.</text>
</comment>
<evidence type="ECO:0000313" key="10">
    <source>
        <dbReference type="EMBL" id="MPL91232.1"/>
    </source>
</evidence>
<dbReference type="Gene3D" id="3.30.240.20">
    <property type="entry name" value="bsu07140 like domains"/>
    <property type="match status" value="1"/>
</dbReference>
<evidence type="ECO:0000256" key="7">
    <source>
        <dbReference type="SAM" id="MobiDB-lite"/>
    </source>
</evidence>
<keyword evidence="3" id="KW-1003">Cell membrane</keyword>
<evidence type="ECO:0000256" key="6">
    <source>
        <dbReference type="ARBA" id="ARBA00023136"/>
    </source>
</evidence>
<reference evidence="10" key="1">
    <citation type="submission" date="2019-08" db="EMBL/GenBank/DDBJ databases">
        <authorList>
            <person name="Kucharzyk K."/>
            <person name="Murdoch R.W."/>
            <person name="Higgins S."/>
            <person name="Loffler F."/>
        </authorList>
    </citation>
    <scope>NUCLEOTIDE SEQUENCE</scope>
</reference>
<keyword evidence="5 8" id="KW-1133">Transmembrane helix</keyword>
<evidence type="ECO:0000256" key="4">
    <source>
        <dbReference type="ARBA" id="ARBA00022692"/>
    </source>
</evidence>
<dbReference type="AlphaFoldDB" id="A0A644VKQ5"/>
<dbReference type="PANTHER" id="PTHR34582">
    <property type="entry name" value="UPF0702 TRANSMEMBRANE PROTEIN YCAP"/>
    <property type="match status" value="1"/>
</dbReference>
<proteinExistence type="inferred from homology"/>
<evidence type="ECO:0000256" key="3">
    <source>
        <dbReference type="ARBA" id="ARBA00022475"/>
    </source>
</evidence>
<evidence type="ECO:0000256" key="1">
    <source>
        <dbReference type="ARBA" id="ARBA00004651"/>
    </source>
</evidence>
<name>A0A644VKQ5_9ZZZZ</name>
<keyword evidence="4 8" id="KW-0812">Transmembrane</keyword>
<evidence type="ECO:0000259" key="9">
    <source>
        <dbReference type="Pfam" id="PF04239"/>
    </source>
</evidence>
<evidence type="ECO:0000256" key="5">
    <source>
        <dbReference type="ARBA" id="ARBA00022989"/>
    </source>
</evidence>
<organism evidence="10">
    <name type="scientific">bioreactor metagenome</name>
    <dbReference type="NCBI Taxonomy" id="1076179"/>
    <lineage>
        <taxon>unclassified sequences</taxon>
        <taxon>metagenomes</taxon>
        <taxon>ecological metagenomes</taxon>
    </lineage>
</organism>
<comment type="similarity">
    <text evidence="2">Belongs to the UPF0702 family.</text>
</comment>
<accession>A0A644VKQ5</accession>
<protein>
    <recommendedName>
        <fullName evidence="9">YetF C-terminal domain-containing protein</fullName>
    </recommendedName>
</protein>
<dbReference type="InterPro" id="IPR007353">
    <property type="entry name" value="DUF421"/>
</dbReference>
<sequence length="222" mass="25262">MDTAELGQVFLHMVILLGVALIVVRLMGNRTVGQFSPFDFVLMVGMGDIIVTASMDRGQTIIAGIEGLIALLILQQLLSYLSLKSTTLRKWFEGTPITLIKDGQIIRENFAKTSFNYDDLRQELHRQGMDMTNLKDIKLARLESCGSFSLIRKTEKEPLTKEDFINYFKNMVENPLSPMGERWARLEQFMSDVHILAEHVKQEPVKTLPDKDSPNDTSKDFH</sequence>
<dbReference type="Pfam" id="PF04239">
    <property type="entry name" value="DUF421"/>
    <property type="match status" value="1"/>
</dbReference>